<dbReference type="InterPro" id="IPR011639">
    <property type="entry name" value="MethylTrfase_TaqI-like_dom"/>
</dbReference>
<dbReference type="SUPFAM" id="SSF53335">
    <property type="entry name" value="S-adenosyl-L-methionine-dependent methyltransferases"/>
    <property type="match status" value="1"/>
</dbReference>
<dbReference type="GO" id="GO:0032259">
    <property type="term" value="P:methylation"/>
    <property type="evidence" value="ECO:0007669"/>
    <property type="project" value="UniProtKB-KW"/>
</dbReference>
<dbReference type="EC" id="2.1.1.72" evidence="2"/>
<evidence type="ECO:0000256" key="1">
    <source>
        <dbReference type="ARBA" id="ARBA00006594"/>
    </source>
</evidence>
<dbReference type="GO" id="GO:0009007">
    <property type="term" value="F:site-specific DNA-methyltransferase (adenine-specific) activity"/>
    <property type="evidence" value="ECO:0007669"/>
    <property type="project" value="UniProtKB-EC"/>
</dbReference>
<comment type="similarity">
    <text evidence="1">Belongs to the N(4)/N(6)-methyltransferase family.</text>
</comment>
<dbReference type="EMBL" id="CADCTW010000191">
    <property type="protein sequence ID" value="CAA9357808.1"/>
    <property type="molecule type" value="Genomic_DNA"/>
</dbReference>
<organism evidence="8">
    <name type="scientific">uncultured Gemmatimonadota bacterium</name>
    <dbReference type="NCBI Taxonomy" id="203437"/>
    <lineage>
        <taxon>Bacteria</taxon>
        <taxon>Pseudomonadati</taxon>
        <taxon>Gemmatimonadota</taxon>
        <taxon>environmental samples</taxon>
    </lineage>
</organism>
<gene>
    <name evidence="8" type="ORF">AVDCRST_MAG68-4202</name>
</gene>
<evidence type="ECO:0000256" key="2">
    <source>
        <dbReference type="ARBA" id="ARBA00011900"/>
    </source>
</evidence>
<evidence type="ECO:0000256" key="5">
    <source>
        <dbReference type="ARBA" id="ARBA00022691"/>
    </source>
</evidence>
<protein>
    <recommendedName>
        <fullName evidence="2">site-specific DNA-methyltransferase (adenine-specific)</fullName>
        <ecNumber evidence="2">2.1.1.72</ecNumber>
    </recommendedName>
</protein>
<sequence>MLRGQYMTPYEVAELMAGLINITADEIRILEPGAGIGSLIAAAVEFFAAKPTPPRVIKVTAYEREPILAMHLEITLRQCAIYAKAAGIHFESQLIRGDFIKRASRTLDVKRPEYKAPDEHYNLILTNPPYRKLRSDSLHARLLRRQSISATNLYTAFVSLAIRLARPGAEIIALIPRSFCNGPFFRGFRKLLLRDTAICRLHVFESRSSVFKADSVLQENVILKAVRSADQGDVVVSCANGSPGSISSEESMHKSLLIWEDDPGEFIHIVLGAEDKSLIALMRRLPTTLADLGVEVSTGRVVDFRALDHLRRLASPHTAPLIYPGDLVAGHVVWPHQTRKPNSVALNEVTKKKLLLPSGNYVLVKRFTAKEERRRVVAAVYNPDLVLGAESPWVGFENHLNYYHSAGAGISAQLAYGLMAYLNTSLVDRYSRLYSGHTQVNVTDLRSLRYPTLAQLLTLGSVANGGLPEQHVLDQALGRVLESPSL</sequence>
<accession>A0A6J4MEW7</accession>
<keyword evidence="5" id="KW-0949">S-adenosyl-L-methionine</keyword>
<name>A0A6J4MEW7_9BACT</name>
<dbReference type="PANTHER" id="PTHR33841">
    <property type="entry name" value="DNA METHYLTRANSFERASE YEEA-RELATED"/>
    <property type="match status" value="1"/>
</dbReference>
<dbReference type="GO" id="GO:0006304">
    <property type="term" value="P:DNA modification"/>
    <property type="evidence" value="ECO:0007669"/>
    <property type="project" value="InterPro"/>
</dbReference>
<dbReference type="InterPro" id="IPR050953">
    <property type="entry name" value="N4_N6_ade-DNA_methylase"/>
</dbReference>
<dbReference type="AlphaFoldDB" id="A0A6J4MEW7"/>
<keyword evidence="4 8" id="KW-0808">Transferase</keyword>
<dbReference type="PRINTS" id="PR00507">
    <property type="entry name" value="N12N6MTFRASE"/>
</dbReference>
<dbReference type="InterPro" id="IPR029063">
    <property type="entry name" value="SAM-dependent_MTases_sf"/>
</dbReference>
<evidence type="ECO:0000256" key="3">
    <source>
        <dbReference type="ARBA" id="ARBA00022603"/>
    </source>
</evidence>
<dbReference type="Gene3D" id="3.40.50.150">
    <property type="entry name" value="Vaccinia Virus protein VP39"/>
    <property type="match status" value="1"/>
</dbReference>
<evidence type="ECO:0000256" key="4">
    <source>
        <dbReference type="ARBA" id="ARBA00022679"/>
    </source>
</evidence>
<dbReference type="PROSITE" id="PS00092">
    <property type="entry name" value="N6_MTASE"/>
    <property type="match status" value="1"/>
</dbReference>
<keyword evidence="3 8" id="KW-0489">Methyltransferase</keyword>
<proteinExistence type="inferred from homology"/>
<reference evidence="8" key="1">
    <citation type="submission" date="2020-02" db="EMBL/GenBank/DDBJ databases">
        <authorList>
            <person name="Meier V. D."/>
        </authorList>
    </citation>
    <scope>NUCLEOTIDE SEQUENCE</scope>
    <source>
        <strain evidence="8">AVDCRST_MAG68</strain>
    </source>
</reference>
<dbReference type="InterPro" id="IPR002052">
    <property type="entry name" value="DNA_methylase_N6_adenine_CS"/>
</dbReference>
<dbReference type="Pfam" id="PF07669">
    <property type="entry name" value="Eco57I"/>
    <property type="match status" value="1"/>
</dbReference>
<dbReference type="PANTHER" id="PTHR33841:SF5">
    <property type="entry name" value="DNA METHYLASE (MODIFICATION METHYLASE) (METHYLTRANSFERASE)-RELATED"/>
    <property type="match status" value="1"/>
</dbReference>
<feature type="domain" description="Type II methyltransferase M.TaqI-like" evidence="7">
    <location>
        <begin position="116"/>
        <end position="211"/>
    </location>
</feature>
<dbReference type="GO" id="GO:0003676">
    <property type="term" value="F:nucleic acid binding"/>
    <property type="evidence" value="ECO:0007669"/>
    <property type="project" value="InterPro"/>
</dbReference>
<comment type="catalytic activity">
    <reaction evidence="6">
        <text>a 2'-deoxyadenosine in DNA + S-adenosyl-L-methionine = an N(6)-methyl-2'-deoxyadenosine in DNA + S-adenosyl-L-homocysteine + H(+)</text>
        <dbReference type="Rhea" id="RHEA:15197"/>
        <dbReference type="Rhea" id="RHEA-COMP:12418"/>
        <dbReference type="Rhea" id="RHEA-COMP:12419"/>
        <dbReference type="ChEBI" id="CHEBI:15378"/>
        <dbReference type="ChEBI" id="CHEBI:57856"/>
        <dbReference type="ChEBI" id="CHEBI:59789"/>
        <dbReference type="ChEBI" id="CHEBI:90615"/>
        <dbReference type="ChEBI" id="CHEBI:90616"/>
        <dbReference type="EC" id="2.1.1.72"/>
    </reaction>
</comment>
<evidence type="ECO:0000259" key="7">
    <source>
        <dbReference type="Pfam" id="PF07669"/>
    </source>
</evidence>
<evidence type="ECO:0000313" key="8">
    <source>
        <dbReference type="EMBL" id="CAA9357808.1"/>
    </source>
</evidence>
<evidence type="ECO:0000256" key="6">
    <source>
        <dbReference type="ARBA" id="ARBA00047942"/>
    </source>
</evidence>